<feature type="compositionally biased region" description="Basic and acidic residues" evidence="1">
    <location>
        <begin position="21"/>
        <end position="43"/>
    </location>
</feature>
<evidence type="ECO:0000313" key="3">
    <source>
        <dbReference type="Proteomes" id="UP000887159"/>
    </source>
</evidence>
<accession>A0A8X6R456</accession>
<evidence type="ECO:0000313" key="2">
    <source>
        <dbReference type="EMBL" id="GFX87800.1"/>
    </source>
</evidence>
<protein>
    <submittedName>
        <fullName evidence="2">Uncharacterized protein</fullName>
    </submittedName>
</protein>
<dbReference type="EMBL" id="BMAU01021039">
    <property type="protein sequence ID" value="GFX87800.1"/>
    <property type="molecule type" value="Genomic_DNA"/>
</dbReference>
<dbReference type="Proteomes" id="UP000887159">
    <property type="component" value="Unassembled WGS sequence"/>
</dbReference>
<evidence type="ECO:0000256" key="1">
    <source>
        <dbReference type="SAM" id="MobiDB-lite"/>
    </source>
</evidence>
<name>A0A8X6R456_TRICX</name>
<reference evidence="2" key="1">
    <citation type="submission" date="2020-08" db="EMBL/GenBank/DDBJ databases">
        <title>Multicomponent nature underlies the extraordinary mechanical properties of spider dragline silk.</title>
        <authorList>
            <person name="Kono N."/>
            <person name="Nakamura H."/>
            <person name="Mori M."/>
            <person name="Yoshida Y."/>
            <person name="Ohtoshi R."/>
            <person name="Malay A.D."/>
            <person name="Moran D.A.P."/>
            <person name="Tomita M."/>
            <person name="Numata K."/>
            <person name="Arakawa K."/>
        </authorList>
    </citation>
    <scope>NUCLEOTIDE SEQUENCE</scope>
</reference>
<proteinExistence type="predicted"/>
<keyword evidence="3" id="KW-1185">Reference proteome</keyword>
<comment type="caution">
    <text evidence="2">The sequence shown here is derived from an EMBL/GenBank/DDBJ whole genome shotgun (WGS) entry which is preliminary data.</text>
</comment>
<gene>
    <name evidence="2" type="ORF">TNCV_2190761</name>
</gene>
<sequence>MDKCVQMLDKKLWHLGPDGPGVRREESHGGREPGESAKERDLDLMDGDWSGKKGKTINAGGVGELD</sequence>
<dbReference type="AlphaFoldDB" id="A0A8X6R456"/>
<organism evidence="2 3">
    <name type="scientific">Trichonephila clavipes</name>
    <name type="common">Golden silk orbweaver</name>
    <name type="synonym">Nephila clavipes</name>
    <dbReference type="NCBI Taxonomy" id="2585209"/>
    <lineage>
        <taxon>Eukaryota</taxon>
        <taxon>Metazoa</taxon>
        <taxon>Ecdysozoa</taxon>
        <taxon>Arthropoda</taxon>
        <taxon>Chelicerata</taxon>
        <taxon>Arachnida</taxon>
        <taxon>Araneae</taxon>
        <taxon>Araneomorphae</taxon>
        <taxon>Entelegynae</taxon>
        <taxon>Araneoidea</taxon>
        <taxon>Nephilidae</taxon>
        <taxon>Trichonephila</taxon>
    </lineage>
</organism>
<feature type="region of interest" description="Disordered" evidence="1">
    <location>
        <begin position="7"/>
        <end position="66"/>
    </location>
</feature>